<name>A0A3N5B1M7_9EURY</name>
<comment type="caution">
    <text evidence="2">The sequence shown here is derived from an EMBL/GenBank/DDBJ whole genome shotgun (WGS) entry which is preliminary data.</text>
</comment>
<evidence type="ECO:0000259" key="1">
    <source>
        <dbReference type="Pfam" id="PF04014"/>
    </source>
</evidence>
<dbReference type="InterPro" id="IPR007159">
    <property type="entry name" value="SpoVT-AbrB_dom"/>
</dbReference>
<proteinExistence type="predicted"/>
<dbReference type="RefSeq" id="WP_123833390.1">
    <property type="nucleotide sequence ID" value="NZ_RKRG01000002.1"/>
</dbReference>
<dbReference type="EMBL" id="RKRG01000002">
    <property type="protein sequence ID" value="RPF51466.1"/>
    <property type="molecule type" value="Genomic_DNA"/>
</dbReference>
<evidence type="ECO:0000313" key="2">
    <source>
        <dbReference type="EMBL" id="RPF51466.1"/>
    </source>
</evidence>
<feature type="domain" description="SpoVT-AbrB" evidence="1">
    <location>
        <begin position="16"/>
        <end position="46"/>
    </location>
</feature>
<dbReference type="Gene3D" id="2.10.260.10">
    <property type="match status" value="1"/>
</dbReference>
<organism evidence="2 3">
    <name type="scientific">Methanobrevibacter gottschalkii DSM 11977</name>
    <dbReference type="NCBI Taxonomy" id="1122229"/>
    <lineage>
        <taxon>Archaea</taxon>
        <taxon>Methanobacteriati</taxon>
        <taxon>Methanobacteriota</taxon>
        <taxon>Methanomada group</taxon>
        <taxon>Methanobacteria</taxon>
        <taxon>Methanobacteriales</taxon>
        <taxon>Methanobacteriaceae</taxon>
        <taxon>Methanobrevibacter</taxon>
    </lineage>
</organism>
<dbReference type="Pfam" id="PF04014">
    <property type="entry name" value="MazE_antitoxin"/>
    <property type="match status" value="1"/>
</dbReference>
<accession>A0A3N5B1M7</accession>
<evidence type="ECO:0000313" key="3">
    <source>
        <dbReference type="Proteomes" id="UP000271783"/>
    </source>
</evidence>
<protein>
    <submittedName>
        <fullName evidence="2">Antidote-toxin recognition antitoxin MazE</fullName>
    </submittedName>
</protein>
<dbReference type="GO" id="GO:0003677">
    <property type="term" value="F:DNA binding"/>
    <property type="evidence" value="ECO:0007669"/>
    <property type="project" value="InterPro"/>
</dbReference>
<gene>
    <name evidence="2" type="ORF">EDC42_0793</name>
</gene>
<dbReference type="InterPro" id="IPR037914">
    <property type="entry name" value="SpoVT-AbrB_sf"/>
</dbReference>
<dbReference type="SUPFAM" id="SSF89447">
    <property type="entry name" value="AbrB/MazE/MraZ-like"/>
    <property type="match status" value="1"/>
</dbReference>
<keyword evidence="3" id="KW-1185">Reference proteome</keyword>
<reference evidence="2 3" key="1">
    <citation type="submission" date="2018-11" db="EMBL/GenBank/DDBJ databases">
        <title>Genomic Encyclopedia of Type Strains, Phase IV (KMG-IV): sequencing the most valuable type-strain genomes for metagenomic binning, comparative biology and taxonomic classification.</title>
        <authorList>
            <person name="Goeker M."/>
        </authorList>
    </citation>
    <scope>NUCLEOTIDE SEQUENCE [LARGE SCALE GENOMIC DNA]</scope>
    <source>
        <strain evidence="2 3">DSM 11977</strain>
    </source>
</reference>
<sequence length="54" mass="6243">MKINEETKVRNQGEISLITTIPKTYVKALNIKSGDILEWILDTEKETLELKIIK</sequence>
<dbReference type="Proteomes" id="UP000271783">
    <property type="component" value="Unassembled WGS sequence"/>
</dbReference>
<dbReference type="AlphaFoldDB" id="A0A3N5B1M7"/>